<evidence type="ECO:0000259" key="15">
    <source>
        <dbReference type="SMART" id="SM00936"/>
    </source>
</evidence>
<organism evidence="16 17">
    <name type="scientific">Chelatococcus albus</name>
    <dbReference type="NCBI Taxonomy" id="3047466"/>
    <lineage>
        <taxon>Bacteria</taxon>
        <taxon>Pseudomonadati</taxon>
        <taxon>Pseudomonadota</taxon>
        <taxon>Alphaproteobacteria</taxon>
        <taxon>Hyphomicrobiales</taxon>
        <taxon>Chelatococcaceae</taxon>
        <taxon>Chelatococcus</taxon>
    </lineage>
</organism>
<protein>
    <recommendedName>
        <fullName evidence="4">serine-type D-Ala-D-Ala carboxypeptidase</fullName>
        <ecNumber evidence="4">3.4.16.4</ecNumber>
    </recommendedName>
</protein>
<dbReference type="SUPFAM" id="SSF56601">
    <property type="entry name" value="beta-lactamase/transpeptidase-like"/>
    <property type="match status" value="1"/>
</dbReference>
<dbReference type="SUPFAM" id="SSF69189">
    <property type="entry name" value="Penicillin-binding protein associated domain"/>
    <property type="match status" value="1"/>
</dbReference>
<dbReference type="Pfam" id="PF00768">
    <property type="entry name" value="Peptidase_S11"/>
    <property type="match status" value="1"/>
</dbReference>
<evidence type="ECO:0000256" key="10">
    <source>
        <dbReference type="ARBA" id="ARBA00022984"/>
    </source>
</evidence>
<proteinExistence type="inferred from homology"/>
<dbReference type="InterPro" id="IPR012907">
    <property type="entry name" value="Peptidase_S11_C"/>
</dbReference>
<feature type="signal peptide" evidence="14">
    <location>
        <begin position="1"/>
        <end position="43"/>
    </location>
</feature>
<evidence type="ECO:0000256" key="8">
    <source>
        <dbReference type="ARBA" id="ARBA00022801"/>
    </source>
</evidence>
<keyword evidence="9" id="KW-0133">Cell shape</keyword>
<dbReference type="PRINTS" id="PR00725">
    <property type="entry name" value="DADACBPTASE1"/>
</dbReference>
<feature type="domain" description="Peptidase S11 D-Ala-D-Ala carboxypeptidase A C-terminal" evidence="15">
    <location>
        <begin position="294"/>
        <end position="384"/>
    </location>
</feature>
<dbReference type="EC" id="3.4.16.4" evidence="4"/>
<feature type="chain" id="PRO_5045330283" description="serine-type D-Ala-D-Ala carboxypeptidase" evidence="14">
    <location>
        <begin position="44"/>
        <end position="410"/>
    </location>
</feature>
<gene>
    <name evidence="16" type="ORF">QNA08_00845</name>
</gene>
<evidence type="ECO:0000256" key="2">
    <source>
        <dbReference type="ARBA" id="ARBA00004752"/>
    </source>
</evidence>
<evidence type="ECO:0000256" key="5">
    <source>
        <dbReference type="ARBA" id="ARBA00022645"/>
    </source>
</evidence>
<comment type="pathway">
    <text evidence="2">Cell wall biogenesis; peptidoglycan biosynthesis.</text>
</comment>
<dbReference type="PANTHER" id="PTHR21581">
    <property type="entry name" value="D-ALANYL-D-ALANINE CARBOXYPEPTIDASE"/>
    <property type="match status" value="1"/>
</dbReference>
<keyword evidence="5 16" id="KW-0121">Carboxypeptidase</keyword>
<dbReference type="InterPro" id="IPR001967">
    <property type="entry name" value="Peptidase_S11_N"/>
</dbReference>
<evidence type="ECO:0000256" key="12">
    <source>
        <dbReference type="ARBA" id="ARBA00034000"/>
    </source>
</evidence>
<evidence type="ECO:0000256" key="6">
    <source>
        <dbReference type="ARBA" id="ARBA00022670"/>
    </source>
</evidence>
<dbReference type="Gene3D" id="2.60.410.10">
    <property type="entry name" value="D-Ala-D-Ala carboxypeptidase, C-terminal domain"/>
    <property type="match status" value="1"/>
</dbReference>
<dbReference type="Gene3D" id="3.40.710.10">
    <property type="entry name" value="DD-peptidase/beta-lactamase superfamily"/>
    <property type="match status" value="1"/>
</dbReference>
<evidence type="ECO:0000313" key="17">
    <source>
        <dbReference type="Proteomes" id="UP001321492"/>
    </source>
</evidence>
<dbReference type="InterPro" id="IPR012338">
    <property type="entry name" value="Beta-lactam/transpept-like"/>
</dbReference>
<keyword evidence="8 16" id="KW-0378">Hydrolase</keyword>
<dbReference type="SMART" id="SM00936">
    <property type="entry name" value="PBP5_C"/>
    <property type="match status" value="1"/>
</dbReference>
<reference evidence="16 17" key="1">
    <citation type="submission" date="2023-05" db="EMBL/GenBank/DDBJ databases">
        <title>Chelatococcus sp. nov., a moderately thermophilic bacterium isolated from hot spring microbial mat.</title>
        <authorList>
            <person name="Hu C.-J."/>
            <person name="Li W.-J."/>
        </authorList>
    </citation>
    <scope>NUCLEOTIDE SEQUENCE [LARGE SCALE GENOMIC DNA]</scope>
    <source>
        <strain evidence="16 17">SYSU G07232</strain>
    </source>
</reference>
<dbReference type="InterPro" id="IPR018044">
    <property type="entry name" value="Peptidase_S11"/>
</dbReference>
<keyword evidence="6" id="KW-0645">Protease</keyword>
<evidence type="ECO:0000256" key="7">
    <source>
        <dbReference type="ARBA" id="ARBA00022729"/>
    </source>
</evidence>
<evidence type="ECO:0000256" key="11">
    <source>
        <dbReference type="ARBA" id="ARBA00023316"/>
    </source>
</evidence>
<dbReference type="InterPro" id="IPR015956">
    <property type="entry name" value="Peniciliin-bd_prot_C_sf"/>
</dbReference>
<accession>A0ABT7ADW6</accession>
<keyword evidence="11" id="KW-0961">Cell wall biogenesis/degradation</keyword>
<dbReference type="GO" id="GO:0004180">
    <property type="term" value="F:carboxypeptidase activity"/>
    <property type="evidence" value="ECO:0007669"/>
    <property type="project" value="UniProtKB-KW"/>
</dbReference>
<dbReference type="Proteomes" id="UP001321492">
    <property type="component" value="Unassembled WGS sequence"/>
</dbReference>
<dbReference type="Pfam" id="PF07943">
    <property type="entry name" value="PBP5_C"/>
    <property type="match status" value="1"/>
</dbReference>
<keyword evidence="7 14" id="KW-0732">Signal</keyword>
<dbReference type="RefSeq" id="WP_283738789.1">
    <property type="nucleotide sequence ID" value="NZ_JASJEV010000001.1"/>
</dbReference>
<evidence type="ECO:0000256" key="14">
    <source>
        <dbReference type="SAM" id="SignalP"/>
    </source>
</evidence>
<evidence type="ECO:0000256" key="1">
    <source>
        <dbReference type="ARBA" id="ARBA00003217"/>
    </source>
</evidence>
<comment type="caution">
    <text evidence="16">The sequence shown here is derived from an EMBL/GenBank/DDBJ whole genome shotgun (WGS) entry which is preliminary data.</text>
</comment>
<evidence type="ECO:0000256" key="9">
    <source>
        <dbReference type="ARBA" id="ARBA00022960"/>
    </source>
</evidence>
<dbReference type="InterPro" id="IPR037167">
    <property type="entry name" value="Peptidase_S11_C_sf"/>
</dbReference>
<comment type="catalytic activity">
    <reaction evidence="12">
        <text>Preferential cleavage: (Ac)2-L-Lys-D-Ala-|-D-Ala. Also transpeptidation of peptidyl-alanyl moieties that are N-acyl substituents of D-alanine.</text>
        <dbReference type="EC" id="3.4.16.4"/>
    </reaction>
</comment>
<evidence type="ECO:0000256" key="13">
    <source>
        <dbReference type="RuleBase" id="RU004016"/>
    </source>
</evidence>
<comment type="function">
    <text evidence="1">Removes C-terminal D-alanyl residues from sugar-peptide cell wall precursors.</text>
</comment>
<dbReference type="PANTHER" id="PTHR21581:SF6">
    <property type="entry name" value="TRAFFICKING PROTEIN PARTICLE COMPLEX SUBUNIT 12"/>
    <property type="match status" value="1"/>
</dbReference>
<evidence type="ECO:0000256" key="3">
    <source>
        <dbReference type="ARBA" id="ARBA00007164"/>
    </source>
</evidence>
<keyword evidence="10" id="KW-0573">Peptidoglycan synthesis</keyword>
<name>A0ABT7ADW6_9HYPH</name>
<evidence type="ECO:0000313" key="16">
    <source>
        <dbReference type="EMBL" id="MDJ1156791.1"/>
    </source>
</evidence>
<evidence type="ECO:0000256" key="4">
    <source>
        <dbReference type="ARBA" id="ARBA00012448"/>
    </source>
</evidence>
<comment type="similarity">
    <text evidence="3 13">Belongs to the peptidase S11 family.</text>
</comment>
<sequence length="410" mass="44061">MWRSNARARPTGWASARRVAACLYSLATRVSLALVVLAGAAQAQGFQTSAPHAILIDVATGAVLFEKAADDPIAPASMAKIMTAAVLFEEIRQGRLKLDDEFGISENAWRKGGAPSGGSAMFAQLGSRVKIVDLIQGIVVQSGNDASIAVAEGIAGSEDNFANLMTKRARELGLTKSVFRNATGLGHPEQKTTARELAKLSQHVIETYPDLYKYFGQREFTWNKIRQQNRNPLIAMDIGADGLKTGYIEESGYGLVGSAVQNDQRLIVVVAGLKTARDRATEARKLLDWGFRSFEARMLFAAGEEVGDVRVYGGEKGSVAVAAKVPVKVLMQRGSSEKLVARIVYMGPLRAPVEPGQEVARLRVTRGDTQALDLPLYSTAAVARGSLSQRAFDGLIELGVGLARRAFAKI</sequence>
<keyword evidence="17" id="KW-1185">Reference proteome</keyword>
<dbReference type="EMBL" id="JASJEV010000001">
    <property type="protein sequence ID" value="MDJ1156791.1"/>
    <property type="molecule type" value="Genomic_DNA"/>
</dbReference>